<reference evidence="7" key="1">
    <citation type="journal article" date="2019" name="Int. J. Syst. Evol. Microbiol.">
        <title>The Global Catalogue of Microorganisms (GCM) 10K type strain sequencing project: providing services to taxonomists for standard genome sequencing and annotation.</title>
        <authorList>
            <consortium name="The Broad Institute Genomics Platform"/>
            <consortium name="The Broad Institute Genome Sequencing Center for Infectious Disease"/>
            <person name="Wu L."/>
            <person name="Ma J."/>
        </authorList>
    </citation>
    <scope>NUCLEOTIDE SEQUENCE [LARGE SCALE GENOMIC DNA]</scope>
    <source>
        <strain evidence="7">KCTC 23314</strain>
    </source>
</reference>
<gene>
    <name evidence="6" type="ORF">GCM10007320_40300</name>
</gene>
<protein>
    <submittedName>
        <fullName evidence="6">Transcriptional regulator</fullName>
    </submittedName>
</protein>
<dbReference type="SUPFAM" id="SSF46785">
    <property type="entry name" value="Winged helix' DNA-binding domain"/>
    <property type="match status" value="1"/>
</dbReference>
<keyword evidence="2" id="KW-0805">Transcription regulation</keyword>
<dbReference type="PANTHER" id="PTHR30537:SF72">
    <property type="entry name" value="LYSR FAMILY TRANSCRIPTIONAL REGULATOR"/>
    <property type="match status" value="1"/>
</dbReference>
<dbReference type="Proteomes" id="UP000626210">
    <property type="component" value="Unassembled WGS sequence"/>
</dbReference>
<dbReference type="CDD" id="cd08472">
    <property type="entry name" value="PBP2_CrgA_like_3"/>
    <property type="match status" value="1"/>
</dbReference>
<evidence type="ECO:0000259" key="5">
    <source>
        <dbReference type="PROSITE" id="PS50931"/>
    </source>
</evidence>
<dbReference type="Pfam" id="PF03466">
    <property type="entry name" value="LysR_substrate"/>
    <property type="match status" value="1"/>
</dbReference>
<keyword evidence="7" id="KW-1185">Reference proteome</keyword>
<accession>A0ABQ3G5J4</accession>
<evidence type="ECO:0000256" key="2">
    <source>
        <dbReference type="ARBA" id="ARBA00023015"/>
    </source>
</evidence>
<feature type="domain" description="HTH lysR-type" evidence="5">
    <location>
        <begin position="1"/>
        <end position="59"/>
    </location>
</feature>
<dbReference type="InterPro" id="IPR036388">
    <property type="entry name" value="WH-like_DNA-bd_sf"/>
</dbReference>
<keyword evidence="4" id="KW-0804">Transcription</keyword>
<evidence type="ECO:0000313" key="7">
    <source>
        <dbReference type="Proteomes" id="UP000626210"/>
    </source>
</evidence>
<dbReference type="InterPro" id="IPR000847">
    <property type="entry name" value="LysR_HTH_N"/>
</dbReference>
<evidence type="ECO:0000256" key="1">
    <source>
        <dbReference type="ARBA" id="ARBA00009437"/>
    </source>
</evidence>
<dbReference type="Pfam" id="PF00126">
    <property type="entry name" value="HTH_1"/>
    <property type="match status" value="1"/>
</dbReference>
<proteinExistence type="inferred from homology"/>
<dbReference type="PANTHER" id="PTHR30537">
    <property type="entry name" value="HTH-TYPE TRANSCRIPTIONAL REGULATOR"/>
    <property type="match status" value="1"/>
</dbReference>
<name>A0ABQ3G5J4_9BURK</name>
<dbReference type="Gene3D" id="3.40.190.290">
    <property type="match status" value="1"/>
</dbReference>
<evidence type="ECO:0000256" key="4">
    <source>
        <dbReference type="ARBA" id="ARBA00023163"/>
    </source>
</evidence>
<dbReference type="SUPFAM" id="SSF53850">
    <property type="entry name" value="Periplasmic binding protein-like II"/>
    <property type="match status" value="1"/>
</dbReference>
<keyword evidence="3" id="KW-0238">DNA-binding</keyword>
<organism evidence="6 7">
    <name type="scientific">Pseudorhodoferax aquiterrae</name>
    <dbReference type="NCBI Taxonomy" id="747304"/>
    <lineage>
        <taxon>Bacteria</taxon>
        <taxon>Pseudomonadati</taxon>
        <taxon>Pseudomonadota</taxon>
        <taxon>Betaproteobacteria</taxon>
        <taxon>Burkholderiales</taxon>
        <taxon>Comamonadaceae</taxon>
    </lineage>
</organism>
<comment type="similarity">
    <text evidence="1">Belongs to the LysR transcriptional regulatory family.</text>
</comment>
<dbReference type="InterPro" id="IPR005119">
    <property type="entry name" value="LysR_subst-bd"/>
</dbReference>
<dbReference type="InterPro" id="IPR036390">
    <property type="entry name" value="WH_DNA-bd_sf"/>
</dbReference>
<evidence type="ECO:0000256" key="3">
    <source>
        <dbReference type="ARBA" id="ARBA00023125"/>
    </source>
</evidence>
<dbReference type="Gene3D" id="1.10.10.10">
    <property type="entry name" value="Winged helix-like DNA-binding domain superfamily/Winged helix DNA-binding domain"/>
    <property type="match status" value="1"/>
</dbReference>
<dbReference type="EMBL" id="BMYK01000014">
    <property type="protein sequence ID" value="GHC91362.1"/>
    <property type="molecule type" value="Genomic_DNA"/>
</dbReference>
<dbReference type="RefSeq" id="WP_189688687.1">
    <property type="nucleotide sequence ID" value="NZ_BMYK01000014.1"/>
</dbReference>
<sequence>MDRLDHLRIFLRIAQCSSFTLAADQLGLPRASVSGALQQLEARLGARLLHRTTRRVRLTAEGESLLERARSLVHGMEALEQQFSAAGQGLRGRLRVEMPSRIAHRLVAPALPEFLARHPGVELELGSSDRAVDLVHDGVDCALRVGPLAPSSLVARPLGSFAVISCASPRYLARHGTPRDMHDLLTQQHRQVNYAAAAGGRYAPWEWTEDGRTRSAMLPGDVAAGNVETYIACALAGVGLVQVPAYDVQDHLESGALVEVLSPWCPPALPVHLVYPHRRHLADRVQAFGHWIEDLLRPHLDRAAS</sequence>
<dbReference type="PROSITE" id="PS50931">
    <property type="entry name" value="HTH_LYSR"/>
    <property type="match status" value="1"/>
</dbReference>
<evidence type="ECO:0000313" key="6">
    <source>
        <dbReference type="EMBL" id="GHC91362.1"/>
    </source>
</evidence>
<comment type="caution">
    <text evidence="6">The sequence shown here is derived from an EMBL/GenBank/DDBJ whole genome shotgun (WGS) entry which is preliminary data.</text>
</comment>
<dbReference type="InterPro" id="IPR058163">
    <property type="entry name" value="LysR-type_TF_proteobact-type"/>
</dbReference>